<proteinExistence type="predicted"/>
<evidence type="ECO:0000313" key="2">
    <source>
        <dbReference type="Proteomes" id="UP000051461"/>
    </source>
</evidence>
<dbReference type="STRING" id="1423726.FC07_GL002602"/>
<evidence type="ECO:0000313" key="1">
    <source>
        <dbReference type="EMBL" id="KRK40850.1"/>
    </source>
</evidence>
<dbReference type="AlphaFoldDB" id="A0A0R1HAV7"/>
<dbReference type="PATRIC" id="fig|1423726.3.peg.2707"/>
<sequence>MRKKLGVVGLVFGGFVIGGLGITSDVSAKISIPQNNLTINSADSTNKVTSKRDRYKGDDWYTIKGTAKKSSKIYVLADQTGNDPTHYSKLGTVKVNKKGHWKTSVQAVDKDSAVYYFTPDKSANKKSSKIQNVNNVKNKLKLVVPANKGTEVKPFNAADYQSNVSFDQIARNPNQYKGQKLALTGQIMQVDESSDLLMVYINGDSDDIAMVKYDPSILKGSRVLEDDLITFYANFKGTTTYETTNGDSNTVPSFNKTAKIEDKGTAPDDYGY</sequence>
<dbReference type="OrthoDB" id="1656098at2"/>
<organism evidence="1 2">
    <name type="scientific">Loigolactobacillus bifermentans DSM 20003</name>
    <dbReference type="NCBI Taxonomy" id="1423726"/>
    <lineage>
        <taxon>Bacteria</taxon>
        <taxon>Bacillati</taxon>
        <taxon>Bacillota</taxon>
        <taxon>Bacilli</taxon>
        <taxon>Lactobacillales</taxon>
        <taxon>Lactobacillaceae</taxon>
        <taxon>Loigolactobacillus</taxon>
    </lineage>
</organism>
<dbReference type="RefSeq" id="WP_057903287.1">
    <property type="nucleotide sequence ID" value="NZ_AZDA01000003.1"/>
</dbReference>
<reference evidence="1 2" key="1">
    <citation type="journal article" date="2015" name="Genome Announc.">
        <title>Expanding the biotechnology potential of lactobacilli through comparative genomics of 213 strains and associated genera.</title>
        <authorList>
            <person name="Sun Z."/>
            <person name="Harris H.M."/>
            <person name="McCann A."/>
            <person name="Guo C."/>
            <person name="Argimon S."/>
            <person name="Zhang W."/>
            <person name="Yang X."/>
            <person name="Jeffery I.B."/>
            <person name="Cooney J.C."/>
            <person name="Kagawa T.F."/>
            <person name="Liu W."/>
            <person name="Song Y."/>
            <person name="Salvetti E."/>
            <person name="Wrobel A."/>
            <person name="Rasinkangas P."/>
            <person name="Parkhill J."/>
            <person name="Rea M.C."/>
            <person name="O'Sullivan O."/>
            <person name="Ritari J."/>
            <person name="Douillard F.P."/>
            <person name="Paul Ross R."/>
            <person name="Yang R."/>
            <person name="Briner A.E."/>
            <person name="Felis G.E."/>
            <person name="de Vos W.M."/>
            <person name="Barrangou R."/>
            <person name="Klaenhammer T.R."/>
            <person name="Caufield P.W."/>
            <person name="Cui Y."/>
            <person name="Zhang H."/>
            <person name="O'Toole P.W."/>
        </authorList>
    </citation>
    <scope>NUCLEOTIDE SEQUENCE [LARGE SCALE GENOMIC DNA]</scope>
    <source>
        <strain evidence="1 2">DSM 20003</strain>
    </source>
</reference>
<comment type="caution">
    <text evidence="1">The sequence shown here is derived from an EMBL/GenBank/DDBJ whole genome shotgun (WGS) entry which is preliminary data.</text>
</comment>
<accession>A0A0R1HAV7</accession>
<protein>
    <submittedName>
        <fullName evidence="1">Uncharacterized protein</fullName>
    </submittedName>
</protein>
<dbReference type="EMBL" id="AZDA01000003">
    <property type="protein sequence ID" value="KRK40850.1"/>
    <property type="molecule type" value="Genomic_DNA"/>
</dbReference>
<gene>
    <name evidence="1" type="ORF">FC07_GL002602</name>
</gene>
<dbReference type="Proteomes" id="UP000051461">
    <property type="component" value="Unassembled WGS sequence"/>
</dbReference>
<keyword evidence="2" id="KW-1185">Reference proteome</keyword>
<name>A0A0R1HAV7_9LACO</name>